<protein>
    <submittedName>
        <fullName evidence="6">TetR family transcriptional regulator</fullName>
    </submittedName>
</protein>
<evidence type="ECO:0000313" key="7">
    <source>
        <dbReference type="Proteomes" id="UP000441586"/>
    </source>
</evidence>
<gene>
    <name evidence="6" type="ORF">GP644_11620</name>
</gene>
<comment type="caution">
    <text evidence="6">The sequence shown here is derived from an EMBL/GenBank/DDBJ whole genome shotgun (WGS) entry which is preliminary data.</text>
</comment>
<accession>A0A6A4RB94</accession>
<keyword evidence="2 4" id="KW-0238">DNA-binding</keyword>
<evidence type="ECO:0000256" key="3">
    <source>
        <dbReference type="ARBA" id="ARBA00023163"/>
    </source>
</evidence>
<proteinExistence type="predicted"/>
<dbReference type="SUPFAM" id="SSF46689">
    <property type="entry name" value="Homeodomain-like"/>
    <property type="match status" value="1"/>
</dbReference>
<dbReference type="PRINTS" id="PR00455">
    <property type="entry name" value="HTHTETR"/>
</dbReference>
<keyword evidence="1" id="KW-0805">Transcription regulation</keyword>
<dbReference type="SUPFAM" id="SSF48498">
    <property type="entry name" value="Tetracyclin repressor-like, C-terminal domain"/>
    <property type="match status" value="1"/>
</dbReference>
<evidence type="ECO:0000256" key="1">
    <source>
        <dbReference type="ARBA" id="ARBA00023015"/>
    </source>
</evidence>
<evidence type="ECO:0000313" key="6">
    <source>
        <dbReference type="EMBL" id="KAE9629657.1"/>
    </source>
</evidence>
<dbReference type="InterPro" id="IPR001647">
    <property type="entry name" value="HTH_TetR"/>
</dbReference>
<dbReference type="AlphaFoldDB" id="A0A6A4RB94"/>
<evidence type="ECO:0000256" key="2">
    <source>
        <dbReference type="ARBA" id="ARBA00023125"/>
    </source>
</evidence>
<keyword evidence="3" id="KW-0804">Transcription</keyword>
<dbReference type="RefSeq" id="WP_158979714.1">
    <property type="nucleotide sequence ID" value="NZ_WSFO01000006.1"/>
</dbReference>
<dbReference type="EMBL" id="WSFO01000006">
    <property type="protein sequence ID" value="KAE9629657.1"/>
    <property type="molecule type" value="Genomic_DNA"/>
</dbReference>
<dbReference type="Proteomes" id="UP000441586">
    <property type="component" value="Unassembled WGS sequence"/>
</dbReference>
<evidence type="ECO:0000256" key="4">
    <source>
        <dbReference type="PROSITE-ProRule" id="PRU00335"/>
    </source>
</evidence>
<feature type="domain" description="HTH tetR-type" evidence="5">
    <location>
        <begin position="9"/>
        <end position="69"/>
    </location>
</feature>
<dbReference type="PANTHER" id="PTHR47506:SF7">
    <property type="entry name" value="TRANSCRIPTIONAL REGULATORY PROTEIN"/>
    <property type="match status" value="1"/>
</dbReference>
<organism evidence="6 7">
    <name type="scientific">Parasedimentitalea maritima</name>
    <dbReference type="NCBI Taxonomy" id="2578117"/>
    <lineage>
        <taxon>Bacteria</taxon>
        <taxon>Pseudomonadati</taxon>
        <taxon>Pseudomonadota</taxon>
        <taxon>Alphaproteobacteria</taxon>
        <taxon>Rhodobacterales</taxon>
        <taxon>Paracoccaceae</taxon>
        <taxon>Parasedimentitalea</taxon>
    </lineage>
</organism>
<dbReference type="GO" id="GO:0003677">
    <property type="term" value="F:DNA binding"/>
    <property type="evidence" value="ECO:0007669"/>
    <property type="project" value="UniProtKB-UniRule"/>
</dbReference>
<dbReference type="InterPro" id="IPR036271">
    <property type="entry name" value="Tet_transcr_reg_TetR-rel_C_sf"/>
</dbReference>
<dbReference type="PROSITE" id="PS50977">
    <property type="entry name" value="HTH_TETR_2"/>
    <property type="match status" value="1"/>
</dbReference>
<reference evidence="6 7" key="1">
    <citation type="submission" date="2019-12" db="EMBL/GenBank/DDBJ databases">
        <authorList>
            <person name="Zhang Y.-J."/>
        </authorList>
    </citation>
    <scope>NUCLEOTIDE SEQUENCE [LARGE SCALE GENOMIC DNA]</scope>
    <source>
        <strain evidence="6 7">H18S-6</strain>
    </source>
</reference>
<sequence length="198" mass="21713">MQAKQKRSSEKRTKLVTAGTELFHTLGYGGASLADVAKHANVPVGGIFYHFRTKADLADAVMEKHHETYAEQLAMIESQTNDPRQRLRLFWDGAAQLADNRAELGCPVLALAEDMACDAARPADAQPTRQRVMRHTIDWLAKQYGELGLNESAAQTAAASLFAAMQGAFAVGHVLGDASLIRDIFQNKRNEQEKAGYL</sequence>
<name>A0A6A4RB94_9RHOB</name>
<dbReference type="Pfam" id="PF00440">
    <property type="entry name" value="TetR_N"/>
    <property type="match status" value="1"/>
</dbReference>
<evidence type="ECO:0000259" key="5">
    <source>
        <dbReference type="PROSITE" id="PS50977"/>
    </source>
</evidence>
<feature type="DNA-binding region" description="H-T-H motif" evidence="4">
    <location>
        <begin position="32"/>
        <end position="51"/>
    </location>
</feature>
<dbReference type="PANTHER" id="PTHR47506">
    <property type="entry name" value="TRANSCRIPTIONAL REGULATORY PROTEIN"/>
    <property type="match status" value="1"/>
</dbReference>
<dbReference type="InterPro" id="IPR009057">
    <property type="entry name" value="Homeodomain-like_sf"/>
</dbReference>
<dbReference type="Gene3D" id="1.10.357.10">
    <property type="entry name" value="Tetracycline Repressor, domain 2"/>
    <property type="match status" value="1"/>
</dbReference>